<sequence length="251" mass="28915">MRSNYEPESSSMNNYDDEVLSEDSSVRNSFSASRPNSSHTTSTTTVSKRTRIRNAMIQFAKQEFTKDKHDTTQIEKVAPISPTPLKLLHHVMPHLNLHKNSRIIELGCGDARWLTHLCQTFNCQGIGVDIDSERLALARRNISQLENKIVIKEEDIFDFLHSIMLNEKDVLVMYLFREAMIRIASILNEKGWKCAFELSEEKKKSGESLQHDVDHFDIMQIVCIGFTLPGLKPIWSSQVEGIRCYIYHCRK</sequence>
<feature type="coiled-coil region" evidence="5">
    <location>
        <begin position="128"/>
        <end position="155"/>
    </location>
</feature>
<dbReference type="GO" id="GO:0032259">
    <property type="term" value="P:methylation"/>
    <property type="evidence" value="ECO:0007669"/>
    <property type="project" value="UniProtKB-KW"/>
</dbReference>
<dbReference type="CDD" id="cd02440">
    <property type="entry name" value="AdoMet_MTases"/>
    <property type="match status" value="1"/>
</dbReference>
<evidence type="ECO:0000313" key="8">
    <source>
        <dbReference type="EMBL" id="GFH55387.1"/>
    </source>
</evidence>
<protein>
    <recommendedName>
        <fullName evidence="7">Methyltransferase domain-containing protein</fullName>
    </recommendedName>
</protein>
<evidence type="ECO:0000256" key="1">
    <source>
        <dbReference type="ARBA" id="ARBA00010633"/>
    </source>
</evidence>
<evidence type="ECO:0000256" key="6">
    <source>
        <dbReference type="SAM" id="MobiDB-lite"/>
    </source>
</evidence>
<keyword evidence="2" id="KW-0489">Methyltransferase</keyword>
<reference evidence="8 9" key="1">
    <citation type="journal article" date="2021" name="Sci. Rep.">
        <title>The genome of the diatom Chaetoceros tenuissimus carries an ancient integrated fragment of an extant virus.</title>
        <authorList>
            <person name="Hongo Y."/>
            <person name="Kimura K."/>
            <person name="Takaki Y."/>
            <person name="Yoshida Y."/>
            <person name="Baba S."/>
            <person name="Kobayashi G."/>
            <person name="Nagasaki K."/>
            <person name="Hano T."/>
            <person name="Tomaru Y."/>
        </authorList>
    </citation>
    <scope>NUCLEOTIDE SEQUENCE [LARGE SCALE GENOMIC DNA]</scope>
    <source>
        <strain evidence="8 9">NIES-3715</strain>
    </source>
</reference>
<dbReference type="Proteomes" id="UP001054902">
    <property type="component" value="Unassembled WGS sequence"/>
</dbReference>
<dbReference type="GO" id="GO:1905706">
    <property type="term" value="P:regulation of mitochondrial ATP synthesis coupled proton transport"/>
    <property type="evidence" value="ECO:0007669"/>
    <property type="project" value="TreeGrafter"/>
</dbReference>
<comment type="similarity">
    <text evidence="1">Belongs to the ANT/ATPSC lysine N-methyltransferase family.</text>
</comment>
<evidence type="ECO:0000256" key="3">
    <source>
        <dbReference type="ARBA" id="ARBA00022679"/>
    </source>
</evidence>
<feature type="domain" description="Methyltransferase" evidence="7">
    <location>
        <begin position="97"/>
        <end position="170"/>
    </location>
</feature>
<dbReference type="EMBL" id="BLLK01000047">
    <property type="protein sequence ID" value="GFH55387.1"/>
    <property type="molecule type" value="Genomic_DNA"/>
</dbReference>
<dbReference type="Pfam" id="PF13847">
    <property type="entry name" value="Methyltransf_31"/>
    <property type="match status" value="1"/>
</dbReference>
<dbReference type="GO" id="GO:0005739">
    <property type="term" value="C:mitochondrion"/>
    <property type="evidence" value="ECO:0007669"/>
    <property type="project" value="TreeGrafter"/>
</dbReference>
<feature type="compositionally biased region" description="Low complexity" evidence="6">
    <location>
        <begin position="33"/>
        <end position="47"/>
    </location>
</feature>
<keyword evidence="3" id="KW-0808">Transferase</keyword>
<proteinExistence type="inferred from homology"/>
<keyword evidence="9" id="KW-1185">Reference proteome</keyword>
<keyword evidence="5" id="KW-0175">Coiled coil</keyword>
<evidence type="ECO:0000313" key="9">
    <source>
        <dbReference type="Proteomes" id="UP001054902"/>
    </source>
</evidence>
<dbReference type="AlphaFoldDB" id="A0AAD3D0I9"/>
<dbReference type="GO" id="GO:0016279">
    <property type="term" value="F:protein-lysine N-methyltransferase activity"/>
    <property type="evidence" value="ECO:0007669"/>
    <property type="project" value="InterPro"/>
</dbReference>
<feature type="compositionally biased region" description="Polar residues" evidence="6">
    <location>
        <begin position="1"/>
        <end position="14"/>
    </location>
</feature>
<dbReference type="PANTHER" id="PTHR13610">
    <property type="entry name" value="METHYLTRANSFERASE DOMAIN-CONTAINING PROTEIN"/>
    <property type="match status" value="1"/>
</dbReference>
<dbReference type="SUPFAM" id="SSF53335">
    <property type="entry name" value="S-adenosyl-L-methionine-dependent methyltransferases"/>
    <property type="match status" value="1"/>
</dbReference>
<accession>A0AAD3D0I9</accession>
<dbReference type="InterPro" id="IPR025714">
    <property type="entry name" value="Methyltranfer_dom"/>
</dbReference>
<evidence type="ECO:0000256" key="4">
    <source>
        <dbReference type="ARBA" id="ARBA00022691"/>
    </source>
</evidence>
<evidence type="ECO:0000256" key="5">
    <source>
        <dbReference type="SAM" id="Coils"/>
    </source>
</evidence>
<name>A0AAD3D0I9_9STRA</name>
<feature type="region of interest" description="Disordered" evidence="6">
    <location>
        <begin position="1"/>
        <end position="49"/>
    </location>
</feature>
<dbReference type="InterPro" id="IPR026170">
    <property type="entry name" value="FAM173A/B"/>
</dbReference>
<dbReference type="Gene3D" id="3.40.50.150">
    <property type="entry name" value="Vaccinia Virus protein VP39"/>
    <property type="match status" value="1"/>
</dbReference>
<evidence type="ECO:0000256" key="2">
    <source>
        <dbReference type="ARBA" id="ARBA00022603"/>
    </source>
</evidence>
<comment type="caution">
    <text evidence="8">The sequence shown here is derived from an EMBL/GenBank/DDBJ whole genome shotgun (WGS) entry which is preliminary data.</text>
</comment>
<evidence type="ECO:0000259" key="7">
    <source>
        <dbReference type="Pfam" id="PF13847"/>
    </source>
</evidence>
<keyword evidence="4" id="KW-0949">S-adenosyl-L-methionine</keyword>
<feature type="compositionally biased region" description="Polar residues" evidence="6">
    <location>
        <begin position="22"/>
        <end position="32"/>
    </location>
</feature>
<gene>
    <name evidence="8" type="ORF">CTEN210_11863</name>
</gene>
<dbReference type="InterPro" id="IPR029063">
    <property type="entry name" value="SAM-dependent_MTases_sf"/>
</dbReference>
<organism evidence="8 9">
    <name type="scientific">Chaetoceros tenuissimus</name>
    <dbReference type="NCBI Taxonomy" id="426638"/>
    <lineage>
        <taxon>Eukaryota</taxon>
        <taxon>Sar</taxon>
        <taxon>Stramenopiles</taxon>
        <taxon>Ochrophyta</taxon>
        <taxon>Bacillariophyta</taxon>
        <taxon>Coscinodiscophyceae</taxon>
        <taxon>Chaetocerotophycidae</taxon>
        <taxon>Chaetocerotales</taxon>
        <taxon>Chaetocerotaceae</taxon>
        <taxon>Chaetoceros</taxon>
    </lineage>
</organism>
<dbReference type="PANTHER" id="PTHR13610:SF11">
    <property type="entry name" value="METHYLTRANSFERASE DOMAIN-CONTAINING PROTEIN"/>
    <property type="match status" value="1"/>
</dbReference>